<keyword evidence="3 6" id="KW-0560">Oxidoreductase</keyword>
<name>A0AAV6Y9G1_9LAMI</name>
<dbReference type="PANTHER" id="PTHR11592">
    <property type="entry name" value="GLUTATHIONE PEROXIDASE"/>
    <property type="match status" value="1"/>
</dbReference>
<keyword evidence="2 6" id="KW-0575">Peroxidase</keyword>
<sequence length="170" mass="19465">MCNIIHTRTSYNNIFVKEEINGCFFFSPTKFHPRIYRQGFEILAFPCNQFLYQEPGSSEEAEQFACTRFKAEYPIFQKVKVNGSSAAPVYKFLKASKGGFFGSSIKWNFTKFLVDKDGHVIKRYGTSTSPFAIEVSLSLSLSLSAHQTHTHTYISMLVISKKLWEKFEGL</sequence>
<dbReference type="FunFam" id="3.40.30.10:FF:000025">
    <property type="entry name" value="Glutathione peroxidase"/>
    <property type="match status" value="1"/>
</dbReference>
<evidence type="ECO:0000256" key="3">
    <source>
        <dbReference type="ARBA" id="ARBA00023002"/>
    </source>
</evidence>
<evidence type="ECO:0000256" key="1">
    <source>
        <dbReference type="ARBA" id="ARBA00006926"/>
    </source>
</evidence>
<organism evidence="7 8">
    <name type="scientific">Buddleja alternifolia</name>
    <dbReference type="NCBI Taxonomy" id="168488"/>
    <lineage>
        <taxon>Eukaryota</taxon>
        <taxon>Viridiplantae</taxon>
        <taxon>Streptophyta</taxon>
        <taxon>Embryophyta</taxon>
        <taxon>Tracheophyta</taxon>
        <taxon>Spermatophyta</taxon>
        <taxon>Magnoliopsida</taxon>
        <taxon>eudicotyledons</taxon>
        <taxon>Gunneridae</taxon>
        <taxon>Pentapetalae</taxon>
        <taxon>asterids</taxon>
        <taxon>lamiids</taxon>
        <taxon>Lamiales</taxon>
        <taxon>Scrophulariaceae</taxon>
        <taxon>Buddlejeae</taxon>
        <taxon>Buddleja</taxon>
    </lineage>
</organism>
<dbReference type="Pfam" id="PF00255">
    <property type="entry name" value="GSHPx"/>
    <property type="match status" value="1"/>
</dbReference>
<reference evidence="7" key="1">
    <citation type="submission" date="2019-10" db="EMBL/GenBank/DDBJ databases">
        <authorList>
            <person name="Zhang R."/>
            <person name="Pan Y."/>
            <person name="Wang J."/>
            <person name="Ma R."/>
            <person name="Yu S."/>
        </authorList>
    </citation>
    <scope>NUCLEOTIDE SEQUENCE</scope>
    <source>
        <strain evidence="7">LA-IB0</strain>
        <tissue evidence="7">Leaf</tissue>
    </source>
</reference>
<evidence type="ECO:0000313" key="8">
    <source>
        <dbReference type="Proteomes" id="UP000826271"/>
    </source>
</evidence>
<dbReference type="InterPro" id="IPR029760">
    <property type="entry name" value="GPX_CS"/>
</dbReference>
<evidence type="ECO:0000256" key="4">
    <source>
        <dbReference type="ARBA" id="ARBA00036974"/>
    </source>
</evidence>
<evidence type="ECO:0000256" key="5">
    <source>
        <dbReference type="ARBA" id="ARBA00037287"/>
    </source>
</evidence>
<proteinExistence type="inferred from homology"/>
<dbReference type="PROSITE" id="PS00763">
    <property type="entry name" value="GLUTATHIONE_PEROXID_2"/>
    <property type="match status" value="1"/>
</dbReference>
<comment type="catalytic activity">
    <reaction evidence="4">
        <text>a hydroperoxy polyunsaturated fatty acid + 2 glutathione = a hydroxy polyunsaturated fatty acid + glutathione disulfide + H2O</text>
        <dbReference type="Rhea" id="RHEA:19057"/>
        <dbReference type="ChEBI" id="CHEBI:15377"/>
        <dbReference type="ChEBI" id="CHEBI:57925"/>
        <dbReference type="ChEBI" id="CHEBI:58297"/>
        <dbReference type="ChEBI" id="CHEBI:131871"/>
        <dbReference type="ChEBI" id="CHEBI:134019"/>
        <dbReference type="EC" id="1.11.1.12"/>
    </reaction>
</comment>
<gene>
    <name evidence="7" type="ORF">BUALT_Bualt02G0222600</name>
</gene>
<dbReference type="SUPFAM" id="SSF52833">
    <property type="entry name" value="Thioredoxin-like"/>
    <property type="match status" value="1"/>
</dbReference>
<comment type="similarity">
    <text evidence="1 6">Belongs to the glutathione peroxidase family.</text>
</comment>
<dbReference type="Proteomes" id="UP000826271">
    <property type="component" value="Unassembled WGS sequence"/>
</dbReference>
<dbReference type="PRINTS" id="PR01011">
    <property type="entry name" value="GLUTPROXDASE"/>
</dbReference>
<dbReference type="EMBL" id="WHWC01000002">
    <property type="protein sequence ID" value="KAG8389374.1"/>
    <property type="molecule type" value="Genomic_DNA"/>
</dbReference>
<comment type="caution">
    <text evidence="7">The sequence shown here is derived from an EMBL/GenBank/DDBJ whole genome shotgun (WGS) entry which is preliminary data.</text>
</comment>
<dbReference type="GO" id="GO:0005829">
    <property type="term" value="C:cytosol"/>
    <property type="evidence" value="ECO:0007669"/>
    <property type="project" value="TreeGrafter"/>
</dbReference>
<dbReference type="CDD" id="cd00340">
    <property type="entry name" value="GSH_Peroxidase"/>
    <property type="match status" value="1"/>
</dbReference>
<dbReference type="AlphaFoldDB" id="A0AAV6Y9G1"/>
<evidence type="ECO:0000256" key="6">
    <source>
        <dbReference type="RuleBase" id="RU000499"/>
    </source>
</evidence>
<dbReference type="Gene3D" id="3.40.30.10">
    <property type="entry name" value="Glutaredoxin"/>
    <property type="match status" value="1"/>
</dbReference>
<dbReference type="InterPro" id="IPR000889">
    <property type="entry name" value="Glutathione_peroxidase"/>
</dbReference>
<dbReference type="PROSITE" id="PS51355">
    <property type="entry name" value="GLUTATHIONE_PEROXID_3"/>
    <property type="match status" value="1"/>
</dbReference>
<dbReference type="PANTHER" id="PTHR11592:SF17">
    <property type="entry name" value="GLUTATHIONE PEROXIDASE 5-RELATED"/>
    <property type="match status" value="1"/>
</dbReference>
<dbReference type="InterPro" id="IPR036249">
    <property type="entry name" value="Thioredoxin-like_sf"/>
</dbReference>
<evidence type="ECO:0000313" key="7">
    <source>
        <dbReference type="EMBL" id="KAG8389374.1"/>
    </source>
</evidence>
<keyword evidence="8" id="KW-1185">Reference proteome</keyword>
<comment type="function">
    <text evidence="5">Protects cells and enzymes from oxidative damage, by catalyzing the reduction of hydrogen peroxide, lipid peroxides and organic hydroperoxide, by glutathione.</text>
</comment>
<dbReference type="GO" id="GO:0047066">
    <property type="term" value="F:phospholipid-hydroperoxide glutathione peroxidase activity"/>
    <property type="evidence" value="ECO:0007669"/>
    <property type="project" value="UniProtKB-EC"/>
</dbReference>
<protein>
    <recommendedName>
        <fullName evidence="6">Glutathione peroxidase</fullName>
    </recommendedName>
</protein>
<accession>A0AAV6Y9G1</accession>
<dbReference type="GO" id="GO:0006979">
    <property type="term" value="P:response to oxidative stress"/>
    <property type="evidence" value="ECO:0007669"/>
    <property type="project" value="InterPro"/>
</dbReference>
<evidence type="ECO:0000256" key="2">
    <source>
        <dbReference type="ARBA" id="ARBA00022559"/>
    </source>
</evidence>